<evidence type="ECO:0000313" key="2">
    <source>
        <dbReference type="Proteomes" id="UP000276133"/>
    </source>
</evidence>
<organism evidence="1 2">
    <name type="scientific">Brachionus plicatilis</name>
    <name type="common">Marine rotifer</name>
    <name type="synonym">Brachionus muelleri</name>
    <dbReference type="NCBI Taxonomy" id="10195"/>
    <lineage>
        <taxon>Eukaryota</taxon>
        <taxon>Metazoa</taxon>
        <taxon>Spiralia</taxon>
        <taxon>Gnathifera</taxon>
        <taxon>Rotifera</taxon>
        <taxon>Eurotatoria</taxon>
        <taxon>Monogononta</taxon>
        <taxon>Pseudotrocha</taxon>
        <taxon>Ploima</taxon>
        <taxon>Brachionidae</taxon>
        <taxon>Brachionus</taxon>
    </lineage>
</organism>
<dbReference type="Proteomes" id="UP000276133">
    <property type="component" value="Unassembled WGS sequence"/>
</dbReference>
<accession>A0A3M7S173</accession>
<protein>
    <submittedName>
        <fullName evidence="1">Uncharacterized protein</fullName>
    </submittedName>
</protein>
<evidence type="ECO:0000313" key="1">
    <source>
        <dbReference type="EMBL" id="RNA29561.1"/>
    </source>
</evidence>
<dbReference type="EMBL" id="REGN01002201">
    <property type="protein sequence ID" value="RNA29561.1"/>
    <property type="molecule type" value="Genomic_DNA"/>
</dbReference>
<comment type="caution">
    <text evidence="1">The sequence shown here is derived from an EMBL/GenBank/DDBJ whole genome shotgun (WGS) entry which is preliminary data.</text>
</comment>
<proteinExistence type="predicted"/>
<keyword evidence="2" id="KW-1185">Reference proteome</keyword>
<reference evidence="1 2" key="1">
    <citation type="journal article" date="2018" name="Sci. Rep.">
        <title>Genomic signatures of local adaptation to the degree of environmental predictability in rotifers.</title>
        <authorList>
            <person name="Franch-Gras L."/>
            <person name="Hahn C."/>
            <person name="Garcia-Roger E.M."/>
            <person name="Carmona M.J."/>
            <person name="Serra M."/>
            <person name="Gomez A."/>
        </authorList>
    </citation>
    <scope>NUCLEOTIDE SEQUENCE [LARGE SCALE GENOMIC DNA]</scope>
    <source>
        <strain evidence="1">HYR1</strain>
    </source>
</reference>
<sequence>MRNQIVHISDTSPAKFFRNRDRVDSRRPTFRRAVIWTVGQAVYKSEKHEFFAVPGSYCGYLVKKHSFIWTRIVNFIKK</sequence>
<dbReference type="AlphaFoldDB" id="A0A3M7S173"/>
<gene>
    <name evidence="1" type="ORF">BpHYR1_041894</name>
</gene>
<name>A0A3M7S173_BRAPC</name>